<name>A0A2T1ENJ6_9CYAN</name>
<accession>A0A2T1ENJ6</accession>
<comment type="caution">
    <text evidence="1">The sequence shown here is derived from an EMBL/GenBank/DDBJ whole genome shotgun (WGS) entry which is preliminary data.</text>
</comment>
<keyword evidence="2" id="KW-1185">Reference proteome</keyword>
<sequence length="204" mass="22455">MSNQTSQISVASGLETALNAQQLLAVGEHKRSGLIICKAYHAEFAGPGAIVGTVVEQACVHVIAIGAPEIIPVVTHQQRQTAYSRRIQWIRWLQKITEHTDPLQRAEKLFASFEEFFGAQALMHLSDEVLALLIGVLPPTIMTVRSRHPLPESLHALELPSSYEPKKFGSARLHTRLSHTSSSHTSTKTSASFLDALYNIPSRD</sequence>
<gene>
    <name evidence="1" type="ORF">C7B82_02150</name>
</gene>
<reference evidence="1 2" key="2">
    <citation type="submission" date="2018-03" db="EMBL/GenBank/DDBJ databases">
        <title>The ancient ancestry and fast evolution of plastids.</title>
        <authorList>
            <person name="Moore K.R."/>
            <person name="Magnabosco C."/>
            <person name="Momper L."/>
            <person name="Gold D.A."/>
            <person name="Bosak T."/>
            <person name="Fournier G.P."/>
        </authorList>
    </citation>
    <scope>NUCLEOTIDE SEQUENCE [LARGE SCALE GENOMIC DNA]</scope>
    <source>
        <strain evidence="1 2">ULC18</strain>
    </source>
</reference>
<dbReference type="AlphaFoldDB" id="A0A2T1ENJ6"/>
<dbReference type="RefSeq" id="WP_106254671.1">
    <property type="nucleotide sequence ID" value="NZ_CAWNSW010000073.1"/>
</dbReference>
<organism evidence="1 2">
    <name type="scientific">Stenomitos frigidus ULC18</name>
    <dbReference type="NCBI Taxonomy" id="2107698"/>
    <lineage>
        <taxon>Bacteria</taxon>
        <taxon>Bacillati</taxon>
        <taxon>Cyanobacteriota</taxon>
        <taxon>Cyanophyceae</taxon>
        <taxon>Leptolyngbyales</taxon>
        <taxon>Leptolyngbyaceae</taxon>
        <taxon>Stenomitos</taxon>
    </lineage>
</organism>
<dbReference type="EMBL" id="PVWK01000014">
    <property type="protein sequence ID" value="PSB34296.1"/>
    <property type="molecule type" value="Genomic_DNA"/>
</dbReference>
<evidence type="ECO:0000313" key="1">
    <source>
        <dbReference type="EMBL" id="PSB34296.1"/>
    </source>
</evidence>
<dbReference type="OrthoDB" id="461096at2"/>
<dbReference type="Proteomes" id="UP000239576">
    <property type="component" value="Unassembled WGS sequence"/>
</dbReference>
<protein>
    <submittedName>
        <fullName evidence="1">Uncharacterized protein</fullName>
    </submittedName>
</protein>
<reference evidence="2" key="1">
    <citation type="submission" date="2018-02" db="EMBL/GenBank/DDBJ databases">
        <authorList>
            <person name="Moore K."/>
            <person name="Momper L."/>
        </authorList>
    </citation>
    <scope>NUCLEOTIDE SEQUENCE [LARGE SCALE GENOMIC DNA]</scope>
    <source>
        <strain evidence="2">ULC18</strain>
    </source>
</reference>
<proteinExistence type="predicted"/>
<evidence type="ECO:0000313" key="2">
    <source>
        <dbReference type="Proteomes" id="UP000239576"/>
    </source>
</evidence>